<evidence type="ECO:0000256" key="1">
    <source>
        <dbReference type="SAM" id="SignalP"/>
    </source>
</evidence>
<dbReference type="AlphaFoldDB" id="A0A2S1LRD4"/>
<dbReference type="Proteomes" id="UP000244677">
    <property type="component" value="Chromosome"/>
</dbReference>
<dbReference type="PANTHER" id="PTHR48098:SF1">
    <property type="entry name" value="DIACYLGLYCEROL ACYLTRANSFERASE_MYCOLYLTRANSFERASE AG85A"/>
    <property type="match status" value="1"/>
</dbReference>
<feature type="signal peptide" evidence="1">
    <location>
        <begin position="1"/>
        <end position="18"/>
    </location>
</feature>
<dbReference type="KEGG" id="fki:FK004_13645"/>
<proteinExistence type="predicted"/>
<protein>
    <recommendedName>
        <fullName evidence="4">Esterase</fullName>
    </recommendedName>
</protein>
<dbReference type="RefSeq" id="WP_108737731.1">
    <property type="nucleotide sequence ID" value="NZ_CP020919.1"/>
</dbReference>
<dbReference type="GO" id="GO:0016747">
    <property type="term" value="F:acyltransferase activity, transferring groups other than amino-acyl groups"/>
    <property type="evidence" value="ECO:0007669"/>
    <property type="project" value="TreeGrafter"/>
</dbReference>
<dbReference type="SUPFAM" id="SSF53474">
    <property type="entry name" value="alpha/beta-Hydrolases"/>
    <property type="match status" value="1"/>
</dbReference>
<dbReference type="InterPro" id="IPR029058">
    <property type="entry name" value="AB_hydrolase_fold"/>
</dbReference>
<dbReference type="EMBL" id="CP020919">
    <property type="protein sequence ID" value="AWG26196.1"/>
    <property type="molecule type" value="Genomic_DNA"/>
</dbReference>
<evidence type="ECO:0008006" key="4">
    <source>
        <dbReference type="Google" id="ProtNLM"/>
    </source>
</evidence>
<keyword evidence="1" id="KW-0732">Signal</keyword>
<feature type="chain" id="PRO_5015478679" description="Esterase" evidence="1">
    <location>
        <begin position="19"/>
        <end position="267"/>
    </location>
</feature>
<accession>A0A2S1LRD4</accession>
<keyword evidence="3" id="KW-1185">Reference proteome</keyword>
<organism evidence="2 3">
    <name type="scientific">Flavobacterium kingsejongi</name>
    <dbReference type="NCBI Taxonomy" id="1678728"/>
    <lineage>
        <taxon>Bacteria</taxon>
        <taxon>Pseudomonadati</taxon>
        <taxon>Bacteroidota</taxon>
        <taxon>Flavobacteriia</taxon>
        <taxon>Flavobacteriales</taxon>
        <taxon>Flavobacteriaceae</taxon>
        <taxon>Flavobacterium</taxon>
    </lineage>
</organism>
<dbReference type="PANTHER" id="PTHR48098">
    <property type="entry name" value="ENTEROCHELIN ESTERASE-RELATED"/>
    <property type="match status" value="1"/>
</dbReference>
<dbReference type="InterPro" id="IPR000801">
    <property type="entry name" value="Esterase-like"/>
</dbReference>
<dbReference type="InterPro" id="IPR050583">
    <property type="entry name" value="Mycobacterial_A85_antigen"/>
</dbReference>
<gene>
    <name evidence="2" type="ORF">FK004_13645</name>
</gene>
<dbReference type="Gene3D" id="3.40.50.1820">
    <property type="entry name" value="alpha/beta hydrolase"/>
    <property type="match status" value="1"/>
</dbReference>
<evidence type="ECO:0000313" key="3">
    <source>
        <dbReference type="Proteomes" id="UP000244677"/>
    </source>
</evidence>
<dbReference type="Pfam" id="PF00756">
    <property type="entry name" value="Esterase"/>
    <property type="match status" value="1"/>
</dbReference>
<reference evidence="2 3" key="1">
    <citation type="submission" date="2017-04" db="EMBL/GenBank/DDBJ databases">
        <title>Complete genome sequence of Flavobacterium kingsejong AJ004.</title>
        <authorList>
            <person name="Lee P.C."/>
        </authorList>
    </citation>
    <scope>NUCLEOTIDE SEQUENCE [LARGE SCALE GENOMIC DNA]</scope>
    <source>
        <strain evidence="2 3">AJ004</strain>
    </source>
</reference>
<evidence type="ECO:0000313" key="2">
    <source>
        <dbReference type="EMBL" id="AWG26196.1"/>
    </source>
</evidence>
<name>A0A2S1LRD4_9FLAO</name>
<dbReference type="OrthoDB" id="9803578at2"/>
<sequence length="267" mass="30128">MKKIMLLLALIITNCIQASKTHSITVYSASMGKIIPVLVIVPDKTTIKSNYPVIYILHGYSGNPQRTLSQDIPSLVQRADTDQVIFVLPDGGFNSWYVNSPVNKSIQYETFISKELPSYTEAHFPTKKGPKNCCLLGWSMGGFGTLTIGSQHPETFGILGSMCGVIDFRDYVKEYDIDKVLGNDGFVWEQYLVRSRITALETSGQRILLDCGTEDPLAQQNRQFHDLLVQHKILHDYMEHPGNHNAAYWSKAALLQLDFFKRFFDGK</sequence>